<name>A0A3M7Q3R3_BRAPC</name>
<keyword evidence="2" id="KW-1185">Reference proteome</keyword>
<dbReference type="Proteomes" id="UP000276133">
    <property type="component" value="Unassembled WGS sequence"/>
</dbReference>
<dbReference type="EMBL" id="REGN01007492">
    <property type="protein sequence ID" value="RNA06096.1"/>
    <property type="molecule type" value="Genomic_DNA"/>
</dbReference>
<dbReference type="AlphaFoldDB" id="A0A3M7Q3R3"/>
<gene>
    <name evidence="1" type="ORF">BpHYR1_033639</name>
</gene>
<reference evidence="1 2" key="1">
    <citation type="journal article" date="2018" name="Sci. Rep.">
        <title>Genomic signatures of local adaptation to the degree of environmental predictability in rotifers.</title>
        <authorList>
            <person name="Franch-Gras L."/>
            <person name="Hahn C."/>
            <person name="Garcia-Roger E.M."/>
            <person name="Carmona M.J."/>
            <person name="Serra M."/>
            <person name="Gomez A."/>
        </authorList>
    </citation>
    <scope>NUCLEOTIDE SEQUENCE [LARGE SCALE GENOMIC DNA]</scope>
    <source>
        <strain evidence="1">HYR1</strain>
    </source>
</reference>
<organism evidence="1 2">
    <name type="scientific">Brachionus plicatilis</name>
    <name type="common">Marine rotifer</name>
    <name type="synonym">Brachionus muelleri</name>
    <dbReference type="NCBI Taxonomy" id="10195"/>
    <lineage>
        <taxon>Eukaryota</taxon>
        <taxon>Metazoa</taxon>
        <taxon>Spiralia</taxon>
        <taxon>Gnathifera</taxon>
        <taxon>Rotifera</taxon>
        <taxon>Eurotatoria</taxon>
        <taxon>Monogononta</taxon>
        <taxon>Pseudotrocha</taxon>
        <taxon>Ploima</taxon>
        <taxon>Brachionidae</taxon>
        <taxon>Brachionus</taxon>
    </lineage>
</organism>
<proteinExistence type="predicted"/>
<accession>A0A3M7Q3R3</accession>
<evidence type="ECO:0000313" key="2">
    <source>
        <dbReference type="Proteomes" id="UP000276133"/>
    </source>
</evidence>
<sequence length="193" mass="22451">MPRESYNMLIKKQVLDEVDKGTSNEIIMSMFGFKHHTNIINIKNNRAKILASFNSNESPLRKTLKKAMYPEIDKVVSIQFYEKSCVPLTCHKIEGVLNGQLFISTVLLFFSPNFDIILILLKYYLNAYLYTRINDKHYHFPLHVFTDFTEHCNELNDSPLTISLKCRINPQLVIPVTIPPVFRLLKFNALGHF</sequence>
<evidence type="ECO:0000313" key="1">
    <source>
        <dbReference type="EMBL" id="RNA06096.1"/>
    </source>
</evidence>
<comment type="caution">
    <text evidence="1">The sequence shown here is derived from an EMBL/GenBank/DDBJ whole genome shotgun (WGS) entry which is preliminary data.</text>
</comment>
<protein>
    <submittedName>
        <fullName evidence="1">Uncharacterized protein</fullName>
    </submittedName>
</protein>